<protein>
    <recommendedName>
        <fullName evidence="5">3-methyl-2-oxobutanoate hydroxymethyltransferase</fullName>
        <ecNumber evidence="5">2.1.2.11</ecNumber>
    </recommendedName>
    <alternativeName>
        <fullName evidence="5">Ketopantoate hydroxymethyltransferase</fullName>
        <shortName evidence="5">KPHMT</shortName>
    </alternativeName>
</protein>
<keyword evidence="5" id="KW-0460">Magnesium</keyword>
<feature type="binding site" evidence="5">
    <location>
        <position position="120"/>
    </location>
    <ligand>
        <name>3-methyl-2-oxobutanoate</name>
        <dbReference type="ChEBI" id="CHEBI:11851"/>
    </ligand>
</feature>
<keyword evidence="5" id="KW-0479">Metal-binding</keyword>
<dbReference type="SUPFAM" id="SSF51621">
    <property type="entry name" value="Phosphoenolpyruvate/pyruvate domain"/>
    <property type="match status" value="1"/>
</dbReference>
<comment type="catalytic activity">
    <reaction evidence="5">
        <text>(6R)-5,10-methylene-5,6,7,8-tetrahydrofolate + 3-methyl-2-oxobutanoate + H2O = 2-dehydropantoate + (6S)-5,6,7,8-tetrahydrofolate</text>
        <dbReference type="Rhea" id="RHEA:11824"/>
        <dbReference type="ChEBI" id="CHEBI:11561"/>
        <dbReference type="ChEBI" id="CHEBI:11851"/>
        <dbReference type="ChEBI" id="CHEBI:15377"/>
        <dbReference type="ChEBI" id="CHEBI:15636"/>
        <dbReference type="ChEBI" id="CHEBI:57453"/>
        <dbReference type="EC" id="2.1.2.11"/>
    </reaction>
</comment>
<dbReference type="InterPro" id="IPR040442">
    <property type="entry name" value="Pyrv_kinase-like_dom_sf"/>
</dbReference>
<comment type="subunit">
    <text evidence="2 5">Homodecamer; pentamer of dimers.</text>
</comment>
<evidence type="ECO:0000256" key="4">
    <source>
        <dbReference type="ARBA" id="ARBA00022679"/>
    </source>
</evidence>
<proteinExistence type="inferred from homology"/>
<dbReference type="EC" id="2.1.2.11" evidence="5"/>
<comment type="caution">
    <text evidence="6">The sequence shown here is derived from an EMBL/GenBank/DDBJ whole genome shotgun (WGS) entry which is preliminary data.</text>
</comment>
<keyword evidence="3 5" id="KW-0566">Pantothenate biosynthesis</keyword>
<feature type="binding site" evidence="5">
    <location>
        <position position="90"/>
    </location>
    <ligand>
        <name>Mg(2+)</name>
        <dbReference type="ChEBI" id="CHEBI:18420"/>
    </ligand>
</feature>
<name>A0ABV9Q4Y5_9BACL</name>
<feature type="binding site" evidence="5">
    <location>
        <begin position="51"/>
        <end position="52"/>
    </location>
    <ligand>
        <name>3-methyl-2-oxobutanoate</name>
        <dbReference type="ChEBI" id="CHEBI:11851"/>
    </ligand>
</feature>
<organism evidence="6 7">
    <name type="scientific">Effusibacillus consociatus</name>
    <dbReference type="NCBI Taxonomy" id="1117041"/>
    <lineage>
        <taxon>Bacteria</taxon>
        <taxon>Bacillati</taxon>
        <taxon>Bacillota</taxon>
        <taxon>Bacilli</taxon>
        <taxon>Bacillales</taxon>
        <taxon>Alicyclobacillaceae</taxon>
        <taxon>Effusibacillus</taxon>
    </lineage>
</organism>
<dbReference type="Pfam" id="PF02548">
    <property type="entry name" value="Pantoate_transf"/>
    <property type="match status" value="1"/>
</dbReference>
<dbReference type="NCBIfam" id="NF001452">
    <property type="entry name" value="PRK00311.1"/>
    <property type="match status" value="1"/>
</dbReference>
<comment type="cofactor">
    <cofactor evidence="5">
        <name>Mg(2+)</name>
        <dbReference type="ChEBI" id="CHEBI:18420"/>
    </cofactor>
    <text evidence="5">Binds 1 Mg(2+) ion per subunit.</text>
</comment>
<dbReference type="GO" id="GO:0003864">
    <property type="term" value="F:3-methyl-2-oxobutanoate hydroxymethyltransferase activity"/>
    <property type="evidence" value="ECO:0007669"/>
    <property type="project" value="UniProtKB-EC"/>
</dbReference>
<feature type="binding site" evidence="5">
    <location>
        <position position="122"/>
    </location>
    <ligand>
        <name>Mg(2+)</name>
        <dbReference type="ChEBI" id="CHEBI:18420"/>
    </ligand>
</feature>
<dbReference type="RefSeq" id="WP_380026918.1">
    <property type="nucleotide sequence ID" value="NZ_JBHSHC010000112.1"/>
</dbReference>
<comment type="function">
    <text evidence="5">Catalyzes the reversible reaction in which hydroxymethyl group from 5,10-methylenetetrahydrofolate is transferred onto alpha-ketoisovalerate to form ketopantoate.</text>
</comment>
<dbReference type="NCBIfam" id="TIGR00222">
    <property type="entry name" value="panB"/>
    <property type="match status" value="1"/>
</dbReference>
<evidence type="ECO:0000256" key="3">
    <source>
        <dbReference type="ARBA" id="ARBA00022655"/>
    </source>
</evidence>
<comment type="subcellular location">
    <subcellularLocation>
        <location evidence="5">Cytoplasm</location>
    </subcellularLocation>
</comment>
<dbReference type="InterPro" id="IPR015813">
    <property type="entry name" value="Pyrv/PenolPyrv_kinase-like_dom"/>
</dbReference>
<accession>A0ABV9Q4Y5</accession>
<dbReference type="InterPro" id="IPR003700">
    <property type="entry name" value="Pantoate_hydroxy_MeTrfase"/>
</dbReference>
<dbReference type="Proteomes" id="UP001596002">
    <property type="component" value="Unassembled WGS sequence"/>
</dbReference>
<dbReference type="PANTHER" id="PTHR20881">
    <property type="entry name" value="3-METHYL-2-OXOBUTANOATE HYDROXYMETHYLTRANSFERASE"/>
    <property type="match status" value="1"/>
</dbReference>
<reference evidence="7" key="1">
    <citation type="journal article" date="2019" name="Int. J. Syst. Evol. Microbiol.">
        <title>The Global Catalogue of Microorganisms (GCM) 10K type strain sequencing project: providing services to taxonomists for standard genome sequencing and annotation.</title>
        <authorList>
            <consortium name="The Broad Institute Genomics Platform"/>
            <consortium name="The Broad Institute Genome Sequencing Center for Infectious Disease"/>
            <person name="Wu L."/>
            <person name="Ma J."/>
        </authorList>
    </citation>
    <scope>NUCLEOTIDE SEQUENCE [LARGE SCALE GENOMIC DNA]</scope>
    <source>
        <strain evidence="7">WYCCWR 12678</strain>
    </source>
</reference>
<evidence type="ECO:0000256" key="5">
    <source>
        <dbReference type="HAMAP-Rule" id="MF_00156"/>
    </source>
</evidence>
<evidence type="ECO:0000313" key="6">
    <source>
        <dbReference type="EMBL" id="MFC4768963.1"/>
    </source>
</evidence>
<comment type="pathway">
    <text evidence="5">Cofactor biosynthesis; (R)-pantothenate biosynthesis; (R)-pantoate from 3-methyl-2-oxobutanoate: step 1/2.</text>
</comment>
<dbReference type="HAMAP" id="MF_00156">
    <property type="entry name" value="PanB"/>
    <property type="match status" value="1"/>
</dbReference>
<keyword evidence="7" id="KW-1185">Reference proteome</keyword>
<evidence type="ECO:0000256" key="1">
    <source>
        <dbReference type="ARBA" id="ARBA00008676"/>
    </source>
</evidence>
<dbReference type="CDD" id="cd06557">
    <property type="entry name" value="KPHMT-like"/>
    <property type="match status" value="1"/>
</dbReference>
<feature type="binding site" evidence="5">
    <location>
        <position position="51"/>
    </location>
    <ligand>
        <name>Mg(2+)</name>
        <dbReference type="ChEBI" id="CHEBI:18420"/>
    </ligand>
</feature>
<feature type="active site" description="Proton acceptor" evidence="5">
    <location>
        <position position="189"/>
    </location>
</feature>
<comment type="similarity">
    <text evidence="1 5">Belongs to the PanB family.</text>
</comment>
<feature type="binding site" evidence="5">
    <location>
        <position position="90"/>
    </location>
    <ligand>
        <name>3-methyl-2-oxobutanoate</name>
        <dbReference type="ChEBI" id="CHEBI:11851"/>
    </ligand>
</feature>
<dbReference type="EMBL" id="JBHSHC010000112">
    <property type="protein sequence ID" value="MFC4768963.1"/>
    <property type="molecule type" value="Genomic_DNA"/>
</dbReference>
<dbReference type="PANTHER" id="PTHR20881:SF0">
    <property type="entry name" value="3-METHYL-2-OXOBUTANOATE HYDROXYMETHYLTRANSFERASE"/>
    <property type="match status" value="1"/>
</dbReference>
<evidence type="ECO:0000256" key="2">
    <source>
        <dbReference type="ARBA" id="ARBA00011424"/>
    </source>
</evidence>
<dbReference type="PIRSF" id="PIRSF000388">
    <property type="entry name" value="Pantoate_hydroxy_MeTrfase"/>
    <property type="match status" value="1"/>
</dbReference>
<sequence>MTGNGQKEKLTTVKLKEMKSTNRRISMVTAYDYPTARAVEDSGADVILVGDSLGMVVLGHETTLPVTLDDMIHHTRAVKRGAKNTFVVTDMPFLSANISIPETVRNAGRIIQEAGADAVKLEGGREMIDEIRALMKANIPVMGHLGLTPQAVNQLGGFKLQGKDVESAKRIFEDALFLQEAGCFAIVLELVPTPLATMISEHLTIPTIGIGAGAGCDGQVLVIHDLLGITNDYMPRFVKKYGNLYETMVDAVKSYNQEVRDGVFPGSAHEFGMKDEVVAALKKELSIQ</sequence>
<evidence type="ECO:0000313" key="7">
    <source>
        <dbReference type="Proteomes" id="UP001596002"/>
    </source>
</evidence>
<keyword evidence="4 5" id="KW-0808">Transferase</keyword>
<dbReference type="Gene3D" id="3.20.20.60">
    <property type="entry name" value="Phosphoenolpyruvate-binding domains"/>
    <property type="match status" value="1"/>
</dbReference>
<keyword evidence="5" id="KW-0963">Cytoplasm</keyword>
<gene>
    <name evidence="5 6" type="primary">panB</name>
    <name evidence="6" type="ORF">ACFO8Q_16615</name>
</gene>